<sequence>MTCNKLSLVLLLLSKNSFALLFLFVLNPFLDYSNCIEGGFKASVCEKFLSVFVSYLIFVDVICGCFLLFSFSYFVESEFSDKATEDSEDSETDKSCFLNISEV</sequence>
<reference evidence="3" key="1">
    <citation type="submission" date="2013-07" db="EMBL/GenBank/DDBJ databases">
        <title>The genome of an arbuscular mycorrhizal fungus provides insights into the evolution of the oldest plant symbiosis.</title>
        <authorList>
            <consortium name="DOE Joint Genome Institute"/>
            <person name="Tisserant E."/>
            <person name="Malbreil M."/>
            <person name="Kuo A."/>
            <person name="Kohler A."/>
            <person name="Symeonidi A."/>
            <person name="Balestrini R."/>
            <person name="Charron P."/>
            <person name="Duensing N."/>
            <person name="Frei-dit-Frey N."/>
            <person name="Gianinazzi-Pearson V."/>
            <person name="Gilbert B."/>
            <person name="Handa Y."/>
            <person name="Hijri M."/>
            <person name="Kaul R."/>
            <person name="Kawaguchi M."/>
            <person name="Krajinski F."/>
            <person name="Lammers P."/>
            <person name="Lapierre D."/>
            <person name="Masclaux F.G."/>
            <person name="Murat C."/>
            <person name="Morin E."/>
            <person name="Ndikumana S."/>
            <person name="Pagni M."/>
            <person name="Petitpierre D."/>
            <person name="Requena N."/>
            <person name="Rosikiewicz P."/>
            <person name="Riley R."/>
            <person name="Saito K."/>
            <person name="San Clemente H."/>
            <person name="Shapiro H."/>
            <person name="van Tuinen D."/>
            <person name="Becard G."/>
            <person name="Bonfante P."/>
            <person name="Paszkowski U."/>
            <person name="Shachar-Hill Y."/>
            <person name="Young J.P."/>
            <person name="Sanders I.R."/>
            <person name="Henrissat B."/>
            <person name="Rensing S.A."/>
            <person name="Grigoriev I.V."/>
            <person name="Corradi N."/>
            <person name="Roux C."/>
            <person name="Martin F."/>
        </authorList>
    </citation>
    <scope>NUCLEOTIDE SEQUENCE</scope>
    <source>
        <strain evidence="3">DAOM 197198</strain>
    </source>
</reference>
<keyword evidence="2" id="KW-1133">Transmembrane helix</keyword>
<feature type="region of interest" description="Disordered" evidence="1">
    <location>
        <begin position="82"/>
        <end position="103"/>
    </location>
</feature>
<keyword evidence="2" id="KW-0472">Membrane</keyword>
<feature type="transmembrane region" description="Helical" evidence="2">
    <location>
        <begin position="52"/>
        <end position="75"/>
    </location>
</feature>
<name>U9UFS8_RHIID</name>
<dbReference type="HOGENOM" id="CLU_2265114_0_0_1"/>
<proteinExistence type="predicted"/>
<evidence type="ECO:0000256" key="1">
    <source>
        <dbReference type="SAM" id="MobiDB-lite"/>
    </source>
</evidence>
<protein>
    <submittedName>
        <fullName evidence="3">Uncharacterized protein</fullName>
    </submittedName>
</protein>
<organism evidence="3">
    <name type="scientific">Rhizophagus irregularis (strain DAOM 181602 / DAOM 197198 / MUCL 43194)</name>
    <name type="common">Arbuscular mycorrhizal fungus</name>
    <name type="synonym">Glomus intraradices</name>
    <dbReference type="NCBI Taxonomy" id="747089"/>
    <lineage>
        <taxon>Eukaryota</taxon>
        <taxon>Fungi</taxon>
        <taxon>Fungi incertae sedis</taxon>
        <taxon>Mucoromycota</taxon>
        <taxon>Glomeromycotina</taxon>
        <taxon>Glomeromycetes</taxon>
        <taxon>Glomerales</taxon>
        <taxon>Glomeraceae</taxon>
        <taxon>Rhizophagus</taxon>
    </lineage>
</organism>
<evidence type="ECO:0000313" key="3">
    <source>
        <dbReference type="EMBL" id="ESA18487.1"/>
    </source>
</evidence>
<gene>
    <name evidence="3" type="ORF">GLOINDRAFT_84114</name>
</gene>
<dbReference type="EMBL" id="KI279175">
    <property type="protein sequence ID" value="ESA18487.1"/>
    <property type="molecule type" value="Genomic_DNA"/>
</dbReference>
<keyword evidence="2" id="KW-0812">Transmembrane</keyword>
<accession>U9UFS8</accession>
<dbReference type="AlphaFoldDB" id="U9UFS8"/>
<evidence type="ECO:0000256" key="2">
    <source>
        <dbReference type="SAM" id="Phobius"/>
    </source>
</evidence>